<proteinExistence type="predicted"/>
<reference evidence="1 2" key="1">
    <citation type="submission" date="2019-03" db="EMBL/GenBank/DDBJ databases">
        <title>Genomic Encyclopedia of Type Strains, Phase IV (KMG-IV): sequencing the most valuable type-strain genomes for metagenomic binning, comparative biology and taxonomic classification.</title>
        <authorList>
            <person name="Goeker M."/>
        </authorList>
    </citation>
    <scope>NUCLEOTIDE SEQUENCE [LARGE SCALE GENOMIC DNA]</scope>
    <source>
        <strain evidence="1 2">DSM 45775</strain>
    </source>
</reference>
<keyword evidence="2" id="KW-1185">Reference proteome</keyword>
<evidence type="ECO:0000313" key="1">
    <source>
        <dbReference type="EMBL" id="TDQ46393.1"/>
    </source>
</evidence>
<dbReference type="Proteomes" id="UP000295705">
    <property type="component" value="Unassembled WGS sequence"/>
</dbReference>
<organism evidence="1 2">
    <name type="scientific">Actinomycetospora succinea</name>
    <dbReference type="NCBI Taxonomy" id="663603"/>
    <lineage>
        <taxon>Bacteria</taxon>
        <taxon>Bacillati</taxon>
        <taxon>Actinomycetota</taxon>
        <taxon>Actinomycetes</taxon>
        <taxon>Pseudonocardiales</taxon>
        <taxon>Pseudonocardiaceae</taxon>
        <taxon>Actinomycetospora</taxon>
    </lineage>
</organism>
<dbReference type="RefSeq" id="WP_133830134.1">
    <property type="nucleotide sequence ID" value="NZ_BAABHR010000031.1"/>
</dbReference>
<dbReference type="AlphaFoldDB" id="A0A4R6ULW9"/>
<gene>
    <name evidence="1" type="ORF">EV188_11621</name>
</gene>
<evidence type="ECO:0000313" key="2">
    <source>
        <dbReference type="Proteomes" id="UP000295705"/>
    </source>
</evidence>
<dbReference type="EMBL" id="SNYO01000016">
    <property type="protein sequence ID" value="TDQ46393.1"/>
    <property type="molecule type" value="Genomic_DNA"/>
</dbReference>
<dbReference type="OrthoDB" id="3577141at2"/>
<protein>
    <submittedName>
        <fullName evidence="1">Uncharacterized protein</fullName>
    </submittedName>
</protein>
<comment type="caution">
    <text evidence="1">The sequence shown here is derived from an EMBL/GenBank/DDBJ whole genome shotgun (WGS) entry which is preliminary data.</text>
</comment>
<name>A0A4R6ULW9_9PSEU</name>
<accession>A0A4R6ULW9</accession>
<sequence length="75" mass="8414">MSPDRYELRIEGRVSEDVSGDFAEFEVREAPPETLMYGEIVDDAHLHGVLARLQDLGLRVTSFRTVPAPRDGDGR</sequence>